<sequence length="366" mass="43060">MKKRCVAVTLLFSMALTSIGFAQTKQEPKTLSYEKAIELAIQNSLEIRQIDRKLQKVETTNKELDKMSNRLSSSPNDYPGKAEQWNKLVYSLEKEDKEKSLNEFSIRYTKRMLEDTIRKLFHSIESSVTEMKDYDKQIELKQKELQIAKVRYSVGKISRYDYDLLQTSLEGMKRTKEQKRLELQKQKLELNKYLRLKDLDEYTLLSIPYQYQPISLTDGQLDSHALRASHANMSIVAKENGISLQQLLIDQNLVSGNRKIQQEDVYIANTENLKLKEDIREGVKREYSNLKLTEEKIELLLHKKETMKQEIENDEVRLKYGKISKFSVEQKKMQLSEMERQYTELTKEYELAKIHFENLYVSGSNL</sequence>
<feature type="chain" id="PRO_5003084493" description="Outer membrane efflux protein" evidence="2">
    <location>
        <begin position="23"/>
        <end position="366"/>
    </location>
</feature>
<dbReference type="Proteomes" id="UP000007468">
    <property type="component" value="Chromosome"/>
</dbReference>
<accession>D6GTV8</accession>
<feature type="signal peptide" evidence="2">
    <location>
        <begin position="1"/>
        <end position="22"/>
    </location>
</feature>
<dbReference type="GO" id="GO:0015562">
    <property type="term" value="F:efflux transmembrane transporter activity"/>
    <property type="evidence" value="ECO:0007669"/>
    <property type="project" value="InterPro"/>
</dbReference>
<feature type="coiled-coil region" evidence="1">
    <location>
        <begin position="290"/>
        <end position="355"/>
    </location>
</feature>
<feature type="coiled-coil region" evidence="1">
    <location>
        <begin position="131"/>
        <end position="196"/>
    </location>
</feature>
<dbReference type="AlphaFoldDB" id="D6GTV8"/>
<gene>
    <name evidence="3" type="ordered locus">HMPREF0389_01547</name>
</gene>
<keyword evidence="1" id="KW-0175">Coiled coil</keyword>
<dbReference type="KEGG" id="faa:HMPREF0389_01547"/>
<evidence type="ECO:0000256" key="1">
    <source>
        <dbReference type="SAM" id="Coils"/>
    </source>
</evidence>
<dbReference type="STRING" id="546269.HMPREF0389_01547"/>
<keyword evidence="4" id="KW-1185">Reference proteome</keyword>
<dbReference type="Gene3D" id="1.20.1600.10">
    <property type="entry name" value="Outer membrane efflux proteins (OEP)"/>
    <property type="match status" value="2"/>
</dbReference>
<dbReference type="RefSeq" id="WP_014262392.1">
    <property type="nucleotide sequence ID" value="NC_016630.1"/>
</dbReference>
<keyword evidence="2" id="KW-0732">Signal</keyword>
<evidence type="ECO:0000313" key="4">
    <source>
        <dbReference type="Proteomes" id="UP000007468"/>
    </source>
</evidence>
<organism evidence="3 4">
    <name type="scientific">Filifactor alocis (strain ATCC 35896 / CCUG 47790 / D40 B5)</name>
    <name type="common">Fusobacterium alocis</name>
    <dbReference type="NCBI Taxonomy" id="546269"/>
    <lineage>
        <taxon>Bacteria</taxon>
        <taxon>Bacillati</taxon>
        <taxon>Bacillota</taxon>
        <taxon>Clostridia</taxon>
        <taxon>Peptostreptococcales</taxon>
        <taxon>Filifactoraceae</taxon>
        <taxon>Filifactor</taxon>
    </lineage>
</organism>
<dbReference type="eggNOG" id="COG1538">
    <property type="taxonomic scope" value="Bacteria"/>
</dbReference>
<reference evidence="4" key="1">
    <citation type="submission" date="2010-12" db="EMBL/GenBank/DDBJ databases">
        <title>The genome sequence of Filifactor alocis strain ATCC 35896.</title>
        <authorList>
            <consortium name="The Broad Institute Genome Sequencing Platform"/>
            <person name="Ward D."/>
            <person name="Earl A."/>
            <person name="Feldgarden M."/>
            <person name="Young S.K."/>
            <person name="Gargeya S."/>
            <person name="Zeng Q."/>
            <person name="Alvarado L."/>
            <person name="Berlin A."/>
            <person name="Bochicchio J."/>
            <person name="Chapman S.B."/>
            <person name="Chen Z."/>
            <person name="Freedman E."/>
            <person name="Gellesch M."/>
            <person name="Goldberg J."/>
            <person name="Griggs A."/>
            <person name="Gujja S."/>
            <person name="Heilman E."/>
            <person name="Heiman D."/>
            <person name="Howarth C."/>
            <person name="Mehta T."/>
            <person name="Neiman D."/>
            <person name="Pearson M."/>
            <person name="Roberts A."/>
            <person name="Saif S."/>
            <person name="Shea T."/>
            <person name="Shenoy N."/>
            <person name="Sisk P."/>
            <person name="Stolte C."/>
            <person name="Sykes S."/>
            <person name="White J."/>
            <person name="Yandava C."/>
            <person name="Izard J."/>
            <person name="Blanton J.M."/>
            <person name="Baranova O.V."/>
            <person name="Tanner A.C."/>
            <person name="Dewhirst F.E."/>
            <person name="Haas B."/>
            <person name="Nusbaum C."/>
            <person name="Birren B."/>
        </authorList>
    </citation>
    <scope>NUCLEOTIDE SEQUENCE [LARGE SCALE GENOMIC DNA]</scope>
    <source>
        <strain evidence="4">ATCC 35896 / D40 B5</strain>
    </source>
</reference>
<evidence type="ECO:0008006" key="5">
    <source>
        <dbReference type="Google" id="ProtNLM"/>
    </source>
</evidence>
<dbReference type="SUPFAM" id="SSF56954">
    <property type="entry name" value="Outer membrane efflux proteins (OEP)"/>
    <property type="match status" value="2"/>
</dbReference>
<proteinExistence type="predicted"/>
<protein>
    <recommendedName>
        <fullName evidence="5">Outer membrane efflux protein</fullName>
    </recommendedName>
</protein>
<evidence type="ECO:0000256" key="2">
    <source>
        <dbReference type="SAM" id="SignalP"/>
    </source>
</evidence>
<name>D6GTV8_FILAD</name>
<evidence type="ECO:0000313" key="3">
    <source>
        <dbReference type="EMBL" id="EFE27629.1"/>
    </source>
</evidence>
<dbReference type="EMBL" id="CP002390">
    <property type="protein sequence ID" value="EFE27629.1"/>
    <property type="molecule type" value="Genomic_DNA"/>
</dbReference>